<organism evidence="2 3">
    <name type="scientific">Streptomyces similanensis</name>
    <dbReference type="NCBI Taxonomy" id="1274988"/>
    <lineage>
        <taxon>Bacteria</taxon>
        <taxon>Bacillati</taxon>
        <taxon>Actinomycetota</taxon>
        <taxon>Actinomycetes</taxon>
        <taxon>Kitasatosporales</taxon>
        <taxon>Streptomycetaceae</taxon>
        <taxon>Streptomyces</taxon>
    </lineage>
</organism>
<proteinExistence type="predicted"/>
<name>A0ABP9LMZ7_9ACTN</name>
<evidence type="ECO:0000256" key="1">
    <source>
        <dbReference type="SAM" id="MobiDB-lite"/>
    </source>
</evidence>
<reference evidence="3" key="1">
    <citation type="journal article" date="2019" name="Int. J. Syst. Evol. Microbiol.">
        <title>The Global Catalogue of Microorganisms (GCM) 10K type strain sequencing project: providing services to taxonomists for standard genome sequencing and annotation.</title>
        <authorList>
            <consortium name="The Broad Institute Genomics Platform"/>
            <consortium name="The Broad Institute Genome Sequencing Center for Infectious Disease"/>
            <person name="Wu L."/>
            <person name="Ma J."/>
        </authorList>
    </citation>
    <scope>NUCLEOTIDE SEQUENCE [LARGE SCALE GENOMIC DNA]</scope>
    <source>
        <strain evidence="3">JCM 18410</strain>
    </source>
</reference>
<feature type="region of interest" description="Disordered" evidence="1">
    <location>
        <begin position="1"/>
        <end position="59"/>
    </location>
</feature>
<gene>
    <name evidence="2" type="ORF">GCM10023336_71870</name>
</gene>
<dbReference type="Proteomes" id="UP001500124">
    <property type="component" value="Unassembled WGS sequence"/>
</dbReference>
<dbReference type="EMBL" id="BAABKC010000132">
    <property type="protein sequence ID" value="GAA5079463.1"/>
    <property type="molecule type" value="Genomic_DNA"/>
</dbReference>
<sequence>MRARPCRYGPYGREAPRLSRPSRTGAPGNYTLARPRAAPTGGKKPGSAHFPARGGQPTPKAVARYFWPLLLQSEM</sequence>
<evidence type="ECO:0000313" key="3">
    <source>
        <dbReference type="Proteomes" id="UP001500124"/>
    </source>
</evidence>
<keyword evidence="3" id="KW-1185">Reference proteome</keyword>
<comment type="caution">
    <text evidence="2">The sequence shown here is derived from an EMBL/GenBank/DDBJ whole genome shotgun (WGS) entry which is preliminary data.</text>
</comment>
<accession>A0ABP9LMZ7</accession>
<evidence type="ECO:0000313" key="2">
    <source>
        <dbReference type="EMBL" id="GAA5079463.1"/>
    </source>
</evidence>
<protein>
    <submittedName>
        <fullName evidence="2">Uncharacterized protein</fullName>
    </submittedName>
</protein>